<evidence type="ECO:0000313" key="8">
    <source>
        <dbReference type="Proteomes" id="UP000255265"/>
    </source>
</evidence>
<dbReference type="PIRSF" id="PIRSF039090">
    <property type="entry name" value="Flis"/>
    <property type="match status" value="1"/>
</dbReference>
<keyword evidence="3 6" id="KW-0963">Cytoplasm</keyword>
<dbReference type="NCBIfam" id="TIGR00208">
    <property type="entry name" value="fliS"/>
    <property type="match status" value="1"/>
</dbReference>
<dbReference type="Pfam" id="PF02561">
    <property type="entry name" value="FliS"/>
    <property type="match status" value="1"/>
</dbReference>
<evidence type="ECO:0000256" key="6">
    <source>
        <dbReference type="PIRNR" id="PIRNR039090"/>
    </source>
</evidence>
<keyword evidence="8" id="KW-1185">Reference proteome</keyword>
<dbReference type="InterPro" id="IPR036584">
    <property type="entry name" value="FliS_sf"/>
</dbReference>
<keyword evidence="4 6" id="KW-1005">Bacterial flagellum biogenesis</keyword>
<dbReference type="CDD" id="cd16098">
    <property type="entry name" value="FliS"/>
    <property type="match status" value="1"/>
</dbReference>
<dbReference type="Gene3D" id="1.20.120.340">
    <property type="entry name" value="Flagellar protein FliS"/>
    <property type="match status" value="1"/>
</dbReference>
<reference evidence="7 8" key="1">
    <citation type="submission" date="2018-07" db="EMBL/GenBank/DDBJ databases">
        <title>Genomic Encyclopedia of Type Strains, Phase IV (KMG-IV): sequencing the most valuable type-strain genomes for metagenomic binning, comparative biology and taxonomic classification.</title>
        <authorList>
            <person name="Goeker M."/>
        </authorList>
    </citation>
    <scope>NUCLEOTIDE SEQUENCE [LARGE SCALE GENOMIC DNA]</scope>
    <source>
        <strain evidence="7 8">DSM 21352</strain>
    </source>
</reference>
<dbReference type="GO" id="GO:0005829">
    <property type="term" value="C:cytosol"/>
    <property type="evidence" value="ECO:0007669"/>
    <property type="project" value="UniProtKB-SubCell"/>
</dbReference>
<protein>
    <recommendedName>
        <fullName evidence="6">Flagellar secretion chaperone FliS</fullName>
    </recommendedName>
</protein>
<evidence type="ECO:0000256" key="5">
    <source>
        <dbReference type="ARBA" id="ARBA00023186"/>
    </source>
</evidence>
<keyword evidence="7" id="KW-0282">Flagellum</keyword>
<dbReference type="SUPFAM" id="SSF101116">
    <property type="entry name" value="Flagellar export chaperone FliS"/>
    <property type="match status" value="1"/>
</dbReference>
<evidence type="ECO:0000256" key="4">
    <source>
        <dbReference type="ARBA" id="ARBA00022795"/>
    </source>
</evidence>
<dbReference type="GO" id="GO:0071973">
    <property type="term" value="P:bacterial-type flagellum-dependent cell motility"/>
    <property type="evidence" value="ECO:0007669"/>
    <property type="project" value="TreeGrafter"/>
</dbReference>
<dbReference type="PANTHER" id="PTHR34773">
    <property type="entry name" value="FLAGELLAR SECRETION CHAPERONE FLIS"/>
    <property type="match status" value="1"/>
</dbReference>
<comment type="caution">
    <text evidence="7">The sequence shown here is derived from an EMBL/GenBank/DDBJ whole genome shotgun (WGS) entry which is preliminary data.</text>
</comment>
<dbReference type="EMBL" id="QQAV01000012">
    <property type="protein sequence ID" value="RDI19534.1"/>
    <property type="molecule type" value="Genomic_DNA"/>
</dbReference>
<keyword evidence="7" id="KW-0969">Cilium</keyword>
<accession>A0A370F6C5</accession>
<comment type="subcellular location">
    <subcellularLocation>
        <location evidence="1 6">Cytoplasm</location>
        <location evidence="1 6">Cytosol</location>
    </subcellularLocation>
</comment>
<dbReference type="InterPro" id="IPR003713">
    <property type="entry name" value="FliS"/>
</dbReference>
<evidence type="ECO:0000256" key="1">
    <source>
        <dbReference type="ARBA" id="ARBA00004514"/>
    </source>
</evidence>
<dbReference type="Proteomes" id="UP000255265">
    <property type="component" value="Unassembled WGS sequence"/>
</dbReference>
<dbReference type="OrthoDB" id="9792010at2"/>
<evidence type="ECO:0000256" key="3">
    <source>
        <dbReference type="ARBA" id="ARBA00022490"/>
    </source>
</evidence>
<name>A0A370F6C5_9BURK</name>
<sequence>MYTPPAARVARAYQRVAVESSIEGGASPHRLVEMLYEGVGQSLLAAQGALARGDIAAKGEQIGRAVRLLEEGLKAGLDLSRGGELAGRLRALYDYCIGRLTTANLRNDAAIVAEVAALIGPVAQAWREIGPQAHAVAPQPA</sequence>
<dbReference type="STRING" id="433924.NS331_02895"/>
<organism evidence="7 8">
    <name type="scientific">Pseudacidovorax intermedius</name>
    <dbReference type="NCBI Taxonomy" id="433924"/>
    <lineage>
        <taxon>Bacteria</taxon>
        <taxon>Pseudomonadati</taxon>
        <taxon>Pseudomonadota</taxon>
        <taxon>Betaproteobacteria</taxon>
        <taxon>Burkholderiales</taxon>
        <taxon>Comamonadaceae</taxon>
        <taxon>Pseudacidovorax</taxon>
    </lineage>
</organism>
<dbReference type="RefSeq" id="WP_017759946.1">
    <property type="nucleotide sequence ID" value="NZ_QQAV01000012.1"/>
</dbReference>
<evidence type="ECO:0000313" key="7">
    <source>
        <dbReference type="EMBL" id="RDI19534.1"/>
    </source>
</evidence>
<keyword evidence="5" id="KW-0143">Chaperone</keyword>
<dbReference type="PANTHER" id="PTHR34773:SF1">
    <property type="entry name" value="FLAGELLAR SECRETION CHAPERONE FLIS"/>
    <property type="match status" value="1"/>
</dbReference>
<dbReference type="GO" id="GO:0044780">
    <property type="term" value="P:bacterial-type flagellum assembly"/>
    <property type="evidence" value="ECO:0007669"/>
    <property type="project" value="InterPro"/>
</dbReference>
<evidence type="ECO:0000256" key="2">
    <source>
        <dbReference type="ARBA" id="ARBA00008787"/>
    </source>
</evidence>
<keyword evidence="7" id="KW-0966">Cell projection</keyword>
<comment type="similarity">
    <text evidence="2 6">Belongs to the FliS family.</text>
</comment>
<gene>
    <name evidence="7" type="ORF">DFR41_11241</name>
</gene>
<dbReference type="AlphaFoldDB" id="A0A370F6C5"/>
<proteinExistence type="inferred from homology"/>